<dbReference type="AlphaFoldDB" id="I1R556"/>
<dbReference type="HOGENOM" id="CLU_2201311_0_0_1"/>
<dbReference type="OMA" id="EREGWCI"/>
<evidence type="ECO:0000313" key="2">
    <source>
        <dbReference type="EnsemblPlants" id="ORGLA12G0066200.1"/>
    </source>
</evidence>
<dbReference type="Proteomes" id="UP000007306">
    <property type="component" value="Chromosome 12"/>
</dbReference>
<evidence type="ECO:0000256" key="1">
    <source>
        <dbReference type="SAM" id="Phobius"/>
    </source>
</evidence>
<keyword evidence="1" id="KW-0472">Membrane</keyword>
<dbReference type="EnsemblPlants" id="ORGLA12G0066200.1">
    <property type="protein sequence ID" value="ORGLA12G0066200.1"/>
    <property type="gene ID" value="ORGLA12G0066200"/>
</dbReference>
<keyword evidence="1" id="KW-0812">Transmembrane</keyword>
<proteinExistence type="predicted"/>
<reference evidence="2" key="1">
    <citation type="submission" date="2015-06" db="UniProtKB">
        <authorList>
            <consortium name="EnsemblPlants"/>
        </authorList>
    </citation>
    <scope>IDENTIFICATION</scope>
</reference>
<reference evidence="2 3" key="2">
    <citation type="submission" date="2018-04" db="EMBL/GenBank/DDBJ databases">
        <title>OglaRS2 (Oryza glaberrima Reference Sequence Version 2).</title>
        <authorList>
            <person name="Zhang J."/>
            <person name="Kudrna D."/>
            <person name="Lee S."/>
            <person name="Talag J."/>
            <person name="Rajasekar S."/>
            <person name="Wing R.A."/>
        </authorList>
    </citation>
    <scope>NUCLEOTIDE SEQUENCE [LARGE SCALE GENOMIC DNA]</scope>
    <source>
        <strain evidence="2 3">cv. IRGC 96717</strain>
    </source>
</reference>
<feature type="transmembrane region" description="Helical" evidence="1">
    <location>
        <begin position="78"/>
        <end position="100"/>
    </location>
</feature>
<keyword evidence="3" id="KW-1185">Reference proteome</keyword>
<organism evidence="2 3">
    <name type="scientific">Oryza glaberrima</name>
    <name type="common">African rice</name>
    <dbReference type="NCBI Taxonomy" id="4538"/>
    <lineage>
        <taxon>Eukaryota</taxon>
        <taxon>Viridiplantae</taxon>
        <taxon>Streptophyta</taxon>
        <taxon>Embryophyta</taxon>
        <taxon>Tracheophyta</taxon>
        <taxon>Spermatophyta</taxon>
        <taxon>Magnoliopsida</taxon>
        <taxon>Liliopsida</taxon>
        <taxon>Poales</taxon>
        <taxon>Poaceae</taxon>
        <taxon>BOP clade</taxon>
        <taxon>Oryzoideae</taxon>
        <taxon>Oryzeae</taxon>
        <taxon>Oryzinae</taxon>
        <taxon>Oryza</taxon>
    </lineage>
</organism>
<dbReference type="Gramene" id="ORGLA12G0066200.1">
    <property type="protein sequence ID" value="ORGLA12G0066200.1"/>
    <property type="gene ID" value="ORGLA12G0066200"/>
</dbReference>
<feature type="transmembrane region" description="Helical" evidence="1">
    <location>
        <begin position="12"/>
        <end position="35"/>
    </location>
</feature>
<protein>
    <submittedName>
        <fullName evidence="2">Uncharacterized protein</fullName>
    </submittedName>
</protein>
<sequence length="108" mass="11153">MAAAGAHRAPRNTAVVLLMASVGEAGLIAVTTIGVNTEGEGGRVGSLVTSSLLLPAALLIVVIVRVDAEREGWRIKSLITLMFLPSIAAVGEVGFVTVALEIDFKREG</sequence>
<feature type="transmembrane region" description="Helical" evidence="1">
    <location>
        <begin position="47"/>
        <end position="66"/>
    </location>
</feature>
<keyword evidence="1" id="KW-1133">Transmembrane helix</keyword>
<evidence type="ECO:0000313" key="3">
    <source>
        <dbReference type="Proteomes" id="UP000007306"/>
    </source>
</evidence>
<name>I1R556_ORYGL</name>
<accession>I1R556</accession>